<keyword evidence="5" id="KW-1185">Reference proteome</keyword>
<evidence type="ECO:0000313" key="4">
    <source>
        <dbReference type="EMBL" id="NDJ19245.1"/>
    </source>
</evidence>
<organism evidence="4 5">
    <name type="scientific">Myxacorys almedinensis A</name>
    <dbReference type="NCBI Taxonomy" id="2690445"/>
    <lineage>
        <taxon>Bacteria</taxon>
        <taxon>Bacillati</taxon>
        <taxon>Cyanobacteriota</taxon>
        <taxon>Cyanophyceae</taxon>
        <taxon>Leptolyngbyales</taxon>
        <taxon>Leptolyngbyaceae</taxon>
        <taxon>Myxacorys</taxon>
        <taxon>Myxacorys almedinensis</taxon>
    </lineage>
</organism>
<feature type="domain" description="N-acetyltransferase" evidence="3">
    <location>
        <begin position="6"/>
        <end position="169"/>
    </location>
</feature>
<name>A0A8J7ZC54_9CYAN</name>
<dbReference type="InterPro" id="IPR016181">
    <property type="entry name" value="Acyl_CoA_acyltransferase"/>
</dbReference>
<dbReference type="GO" id="GO:0005737">
    <property type="term" value="C:cytoplasm"/>
    <property type="evidence" value="ECO:0007669"/>
    <property type="project" value="TreeGrafter"/>
</dbReference>
<dbReference type="RefSeq" id="WP_162424770.1">
    <property type="nucleotide sequence ID" value="NZ_WVIE01000027.1"/>
</dbReference>
<dbReference type="InterPro" id="IPR000182">
    <property type="entry name" value="GNAT_dom"/>
</dbReference>
<dbReference type="AlphaFoldDB" id="A0A8J7ZC54"/>
<dbReference type="Gene3D" id="3.40.630.30">
    <property type="match status" value="1"/>
</dbReference>
<reference evidence="4" key="1">
    <citation type="submission" date="2019-12" db="EMBL/GenBank/DDBJ databases">
        <title>High-Quality draft genome sequences of three cyanobacteria isolated from the limestone walls of the Old Cathedral of Coimbra.</title>
        <authorList>
            <person name="Tiago I."/>
            <person name="Soares F."/>
            <person name="Portugal A."/>
        </authorList>
    </citation>
    <scope>NUCLEOTIDE SEQUENCE</scope>
    <source>
        <strain evidence="4">A</strain>
    </source>
</reference>
<dbReference type="Proteomes" id="UP000646053">
    <property type="component" value="Unassembled WGS sequence"/>
</dbReference>
<dbReference type="CDD" id="cd04301">
    <property type="entry name" value="NAT_SF"/>
    <property type="match status" value="1"/>
</dbReference>
<dbReference type="EMBL" id="WVIE01000027">
    <property type="protein sequence ID" value="NDJ19245.1"/>
    <property type="molecule type" value="Genomic_DNA"/>
</dbReference>
<evidence type="ECO:0000259" key="3">
    <source>
        <dbReference type="PROSITE" id="PS51186"/>
    </source>
</evidence>
<dbReference type="PANTHER" id="PTHR43626">
    <property type="entry name" value="ACYL-COA N-ACYLTRANSFERASE"/>
    <property type="match status" value="1"/>
</dbReference>
<sequence>MDCSHIQFRDSTQKLQTGSHRTSALNSELEIEQLQALFQVAAFWARDRAADDLEIAIANSSPVISAWNHDHLIGFARATSDGIYRATIWDVVVHPDYQGAGIGRKLVQTVLSHPQVCRVERVYLMTTNQQEFYQRIGFEQNATTTMVYFNQPIALPNPALSVEMECDIGS</sequence>
<keyword evidence="1" id="KW-0808">Transferase</keyword>
<gene>
    <name evidence="4" type="ORF">GS601_18445</name>
</gene>
<evidence type="ECO:0000256" key="1">
    <source>
        <dbReference type="ARBA" id="ARBA00022679"/>
    </source>
</evidence>
<accession>A0A8J7ZC54</accession>
<dbReference type="GO" id="GO:0008080">
    <property type="term" value="F:N-acetyltransferase activity"/>
    <property type="evidence" value="ECO:0007669"/>
    <property type="project" value="InterPro"/>
</dbReference>
<dbReference type="PROSITE" id="PS51186">
    <property type="entry name" value="GNAT"/>
    <property type="match status" value="1"/>
</dbReference>
<dbReference type="Pfam" id="PF00583">
    <property type="entry name" value="Acetyltransf_1"/>
    <property type="match status" value="1"/>
</dbReference>
<dbReference type="SUPFAM" id="SSF55729">
    <property type="entry name" value="Acyl-CoA N-acyltransferases (Nat)"/>
    <property type="match status" value="1"/>
</dbReference>
<proteinExistence type="predicted"/>
<evidence type="ECO:0000313" key="5">
    <source>
        <dbReference type="Proteomes" id="UP000646053"/>
    </source>
</evidence>
<evidence type="ECO:0000256" key="2">
    <source>
        <dbReference type="ARBA" id="ARBA00023315"/>
    </source>
</evidence>
<dbReference type="PANTHER" id="PTHR43626:SF4">
    <property type="entry name" value="GCN5-RELATED N-ACETYLTRANSFERASE 2, CHLOROPLASTIC"/>
    <property type="match status" value="1"/>
</dbReference>
<comment type="caution">
    <text evidence="4">The sequence shown here is derived from an EMBL/GenBank/DDBJ whole genome shotgun (WGS) entry which is preliminary data.</text>
</comment>
<keyword evidence="2" id="KW-0012">Acyltransferase</keyword>
<protein>
    <submittedName>
        <fullName evidence="4">GNAT family N-acetyltransferase</fullName>
    </submittedName>
</protein>
<dbReference type="InterPro" id="IPR045039">
    <property type="entry name" value="NSI-like"/>
</dbReference>